<feature type="region of interest" description="Disordered" evidence="1">
    <location>
        <begin position="27"/>
        <end position="56"/>
    </location>
</feature>
<feature type="region of interest" description="Disordered" evidence="1">
    <location>
        <begin position="148"/>
        <end position="183"/>
    </location>
</feature>
<sequence>MTKRALWQGLVAGAVGGVMTTLGEKVEQGLTGRPGPHVPAGVPEDPTGTAGRSGRQPLPVNPPVNLAVHLGRAAALGVLRSVTARAGLHGPAASARSALVRLTGGSAPENVTGAGAPPRTRPLGEPVADLVHEAFRTFAVRLVADALAPAGGTGPGRRRTAVRPGRRSGVDPLPRGTSHARGR</sequence>
<evidence type="ECO:0000313" key="2">
    <source>
        <dbReference type="EMBL" id="NKY16250.1"/>
    </source>
</evidence>
<feature type="compositionally biased region" description="Basic residues" evidence="1">
    <location>
        <begin position="156"/>
        <end position="166"/>
    </location>
</feature>
<organism evidence="2 3">
    <name type="scientific">Streptomyces somaliensis (strain ATCC 33201 / DSM 40738 / JCM 12659 / KCTC 9044 / NCTC 11332 / NRRL B-12077 / IP 733)</name>
    <dbReference type="NCBI Taxonomy" id="1134445"/>
    <lineage>
        <taxon>Bacteria</taxon>
        <taxon>Bacillati</taxon>
        <taxon>Actinomycetota</taxon>
        <taxon>Actinomycetes</taxon>
        <taxon>Kitasatosporales</taxon>
        <taxon>Streptomycetaceae</taxon>
        <taxon>Streptomyces</taxon>
    </lineage>
</organism>
<dbReference type="Proteomes" id="UP000570003">
    <property type="component" value="Unassembled WGS sequence"/>
</dbReference>
<evidence type="ECO:0000313" key="3">
    <source>
        <dbReference type="Proteomes" id="UP000570003"/>
    </source>
</evidence>
<accession>A0AA44DH84</accession>
<dbReference type="RefSeq" id="WP_168440481.1">
    <property type="nucleotide sequence ID" value="NZ_JAAXOU010000312.1"/>
</dbReference>
<gene>
    <name evidence="2" type="ORF">HGA06_19590</name>
</gene>
<name>A0AA44DH84_STRE0</name>
<keyword evidence="3" id="KW-1185">Reference proteome</keyword>
<evidence type="ECO:0000256" key="1">
    <source>
        <dbReference type="SAM" id="MobiDB-lite"/>
    </source>
</evidence>
<dbReference type="EMBL" id="JAAXOU010000312">
    <property type="protein sequence ID" value="NKY16250.1"/>
    <property type="molecule type" value="Genomic_DNA"/>
</dbReference>
<comment type="caution">
    <text evidence="2">The sequence shown here is derived from an EMBL/GenBank/DDBJ whole genome shotgun (WGS) entry which is preliminary data.</text>
</comment>
<protein>
    <recommendedName>
        <fullName evidence="4">DUF4235 domain-containing protein</fullName>
    </recommendedName>
</protein>
<proteinExistence type="predicted"/>
<evidence type="ECO:0008006" key="4">
    <source>
        <dbReference type="Google" id="ProtNLM"/>
    </source>
</evidence>
<dbReference type="AlphaFoldDB" id="A0AA44DH84"/>
<reference evidence="2 3" key="1">
    <citation type="submission" date="2020-04" db="EMBL/GenBank/DDBJ databases">
        <title>MicrobeNet Type strains.</title>
        <authorList>
            <person name="Nicholson A.C."/>
        </authorList>
    </citation>
    <scope>NUCLEOTIDE SEQUENCE [LARGE SCALE GENOMIC DNA]</scope>
    <source>
        <strain evidence="2 3">DSM 40738</strain>
    </source>
</reference>